<dbReference type="RefSeq" id="WP_148932559.1">
    <property type="nucleotide sequence ID" value="NZ_VNHS01000012.1"/>
</dbReference>
<organism evidence="1 2">
    <name type="scientific">Paenibacillus methanolicus</name>
    <dbReference type="NCBI Taxonomy" id="582686"/>
    <lineage>
        <taxon>Bacteria</taxon>
        <taxon>Bacillati</taxon>
        <taxon>Bacillota</taxon>
        <taxon>Bacilli</taxon>
        <taxon>Bacillales</taxon>
        <taxon>Paenibacillaceae</taxon>
        <taxon>Paenibacillus</taxon>
    </lineage>
</organism>
<dbReference type="InterPro" id="IPR025409">
    <property type="entry name" value="DUF4303"/>
</dbReference>
<comment type="caution">
    <text evidence="1">The sequence shown here is derived from an EMBL/GenBank/DDBJ whole genome shotgun (WGS) entry which is preliminary data.</text>
</comment>
<evidence type="ECO:0000313" key="1">
    <source>
        <dbReference type="EMBL" id="TYP70209.1"/>
    </source>
</evidence>
<protein>
    <submittedName>
        <fullName evidence="1">Uncharacterized protein DUF4303</fullName>
    </submittedName>
</protein>
<dbReference type="EMBL" id="VNHS01000012">
    <property type="protein sequence ID" value="TYP70209.1"/>
    <property type="molecule type" value="Genomic_DNA"/>
</dbReference>
<keyword evidence="2" id="KW-1185">Reference proteome</keyword>
<accession>A0A5S5BT38</accession>
<proteinExistence type="predicted"/>
<sequence>MNTYYVQLGMLLEERIPAKQEGYYILHVDDEQISYDLSVPDGIRIITAEDFVHALAEGCKQILKDFSQSSVNEEVYVFVLHPEEQYGFSVYLNTTSWFSTNLSRYTEPDSDYVAWIKYNPGDFAFQFGEKHMGDYGKVIQQFVTIGISRFGHPDGYPKPGGVSSVPQVAFEAGIIEEGYQLLALQAVKRLIREEAFASLHKTKNFIAYSVTENEDLDYAITIRQAIGSGLFYEVFPQLQMQDDYCEREVERYQKSTVGECLDHWMAAVHDSYYKNVKSYAFSKIEYGVFLSLKRFGSDFAQAALERLIALMDHAIWGNEEHYEFEYYMQCVRSSDILTPRLRKMCKELATSIRNHPGFDDDYVIELGNLAK</sequence>
<dbReference type="AlphaFoldDB" id="A0A5S5BT38"/>
<evidence type="ECO:0000313" key="2">
    <source>
        <dbReference type="Proteomes" id="UP000323257"/>
    </source>
</evidence>
<dbReference type="Proteomes" id="UP000323257">
    <property type="component" value="Unassembled WGS sequence"/>
</dbReference>
<dbReference type="OrthoDB" id="2645787at2"/>
<reference evidence="1 2" key="1">
    <citation type="submission" date="2019-07" db="EMBL/GenBank/DDBJ databases">
        <title>Genomic Encyclopedia of Type Strains, Phase III (KMG-III): the genomes of soil and plant-associated and newly described type strains.</title>
        <authorList>
            <person name="Whitman W."/>
        </authorList>
    </citation>
    <scope>NUCLEOTIDE SEQUENCE [LARGE SCALE GENOMIC DNA]</scope>
    <source>
        <strain evidence="1 2">BL24</strain>
    </source>
</reference>
<dbReference type="Pfam" id="PF14136">
    <property type="entry name" value="DUF4303"/>
    <property type="match status" value="1"/>
</dbReference>
<gene>
    <name evidence="1" type="ORF">BCM02_112189</name>
</gene>
<name>A0A5S5BT38_9BACL</name>